<dbReference type="WBParaSite" id="Csp11.Scaffold570.g4234.t1">
    <property type="protein sequence ID" value="Csp11.Scaffold570.g4234.t1"/>
    <property type="gene ID" value="Csp11.Scaffold570.g4234"/>
</dbReference>
<evidence type="ECO:0000313" key="3">
    <source>
        <dbReference type="WBParaSite" id="Csp11.Scaffold570.g4234.t1"/>
    </source>
</evidence>
<proteinExistence type="predicted"/>
<protein>
    <submittedName>
        <fullName evidence="3">Uncharacterized protein</fullName>
    </submittedName>
</protein>
<sequence length="144" mass="16197">MIFPILFIYFIGFSHGQPPDSPVSIIAQTLDNNSNEVGNQAENENSSINVSNGTLEKYQNATEPSFLYVVQLELKSSRIEESFKEIEQRLNKLVEMAFVLAAYKHRKQVPPAEITTDNSGYSTKKTFQEMNKKGEGDVYLGISL</sequence>
<accession>A0A1I7TB83</accession>
<feature type="chain" id="PRO_5009307317" evidence="1">
    <location>
        <begin position="17"/>
        <end position="144"/>
    </location>
</feature>
<evidence type="ECO:0000313" key="2">
    <source>
        <dbReference type="Proteomes" id="UP000095282"/>
    </source>
</evidence>
<evidence type="ECO:0000256" key="1">
    <source>
        <dbReference type="SAM" id="SignalP"/>
    </source>
</evidence>
<organism evidence="2 3">
    <name type="scientific">Caenorhabditis tropicalis</name>
    <dbReference type="NCBI Taxonomy" id="1561998"/>
    <lineage>
        <taxon>Eukaryota</taxon>
        <taxon>Metazoa</taxon>
        <taxon>Ecdysozoa</taxon>
        <taxon>Nematoda</taxon>
        <taxon>Chromadorea</taxon>
        <taxon>Rhabditida</taxon>
        <taxon>Rhabditina</taxon>
        <taxon>Rhabditomorpha</taxon>
        <taxon>Rhabditoidea</taxon>
        <taxon>Rhabditidae</taxon>
        <taxon>Peloderinae</taxon>
        <taxon>Caenorhabditis</taxon>
    </lineage>
</organism>
<keyword evidence="2" id="KW-1185">Reference proteome</keyword>
<feature type="signal peptide" evidence="1">
    <location>
        <begin position="1"/>
        <end position="16"/>
    </location>
</feature>
<keyword evidence="1" id="KW-0732">Signal</keyword>
<name>A0A1I7TB83_9PELO</name>
<dbReference type="eggNOG" id="ENOG502TJVP">
    <property type="taxonomic scope" value="Eukaryota"/>
</dbReference>
<dbReference type="Proteomes" id="UP000095282">
    <property type="component" value="Unplaced"/>
</dbReference>
<reference evidence="3" key="1">
    <citation type="submission" date="2016-11" db="UniProtKB">
        <authorList>
            <consortium name="WormBaseParasite"/>
        </authorList>
    </citation>
    <scope>IDENTIFICATION</scope>
</reference>
<dbReference type="AlphaFoldDB" id="A0A1I7TB83"/>